<accession>A0A560AKZ4</accession>
<protein>
    <submittedName>
        <fullName evidence="4">Sulfotransferase domain-containing protein</fullName>
    </submittedName>
</protein>
<evidence type="ECO:0000259" key="3">
    <source>
        <dbReference type="Pfam" id="PF00685"/>
    </source>
</evidence>
<dbReference type="Pfam" id="PF00685">
    <property type="entry name" value="Sulfotransfer_1"/>
    <property type="match status" value="1"/>
</dbReference>
<sequence>MIAAEIHQPSGLSHLGPVFIYGTGAAGRWMKAACDESEGTTVEGFLDTFQSGTCEGLPVLHPQALRQRPADGFTVVIASMYAQEILQVLVENGIRNAVNAYPCFTHAKLRTVSDIEQVSRQLVEFLIRERAGRRIAVFGHRQSAMETVAGLQASEAASRLVAHYDDEHIAIDPLNRRRDRAYDDYAAGRAFDCAVLVMPQAPCRDTIRYLVDVCGLPVELLVPANVTDGATLERDERYPLVGTVPRNAERALSSPMVLVVPPCAGTHRLMPPMQAILQHYGWLERSYMSLIQNTYYLSRYRAPAPVPPFERLDELHTQIAKDAAETVHAFARLLNHWEFMWVHDAGLDLTRFADIGGPVVVLMRDPRDIINSYYFRYFKDSPETREQNFLTLLDGVTFMGTPKYHFRWPSAKYWTDSYLDVLGRENYHILRFEDLHNDPVRTYRRLLTDLGLDRDPITPMSDAKLRDCIKLGTFEHQTGGRASRGEERREIVLLPNGIETSCRKGVTGDWRNNFTPRVVERFKELTGDALVRLGYEADADWHL</sequence>
<dbReference type="PANTHER" id="PTHR11783">
    <property type="entry name" value="SULFOTRANSFERASE SULT"/>
    <property type="match status" value="1"/>
</dbReference>
<evidence type="ECO:0000256" key="2">
    <source>
        <dbReference type="ARBA" id="ARBA00022679"/>
    </source>
</evidence>
<dbReference type="EMBL" id="VITF01000018">
    <property type="protein sequence ID" value="TWA61034.1"/>
    <property type="molecule type" value="Genomic_DNA"/>
</dbReference>
<dbReference type="Gene3D" id="3.40.50.300">
    <property type="entry name" value="P-loop containing nucleotide triphosphate hydrolases"/>
    <property type="match status" value="1"/>
</dbReference>
<dbReference type="Proteomes" id="UP000316083">
    <property type="component" value="Unassembled WGS sequence"/>
</dbReference>
<feature type="domain" description="Sulfotransferase" evidence="3">
    <location>
        <begin position="359"/>
        <end position="530"/>
    </location>
</feature>
<gene>
    <name evidence="4" type="ORF">FBZ82_11835</name>
</gene>
<reference evidence="4 5" key="1">
    <citation type="submission" date="2019-06" db="EMBL/GenBank/DDBJ databases">
        <title>Genomic Encyclopedia of Type Strains, Phase IV (KMG-V): Genome sequencing to study the core and pangenomes of soil and plant-associated prokaryotes.</title>
        <authorList>
            <person name="Whitman W."/>
        </authorList>
    </citation>
    <scope>NUCLEOTIDE SEQUENCE [LARGE SCALE GENOMIC DNA]</scope>
    <source>
        <strain evidence="4 5">BR 11796</strain>
    </source>
</reference>
<dbReference type="InterPro" id="IPR000863">
    <property type="entry name" value="Sulfotransferase_dom"/>
</dbReference>
<evidence type="ECO:0000313" key="5">
    <source>
        <dbReference type="Proteomes" id="UP000316083"/>
    </source>
</evidence>
<dbReference type="RefSeq" id="WP_145679458.1">
    <property type="nucleotide sequence ID" value="NZ_VITF01000018.1"/>
</dbReference>
<name>A0A560AKZ4_AZOBR</name>
<comment type="similarity">
    <text evidence="1">Belongs to the sulfotransferase 1 family.</text>
</comment>
<keyword evidence="2 4" id="KW-0808">Transferase</keyword>
<evidence type="ECO:0000313" key="4">
    <source>
        <dbReference type="EMBL" id="TWA61034.1"/>
    </source>
</evidence>
<comment type="caution">
    <text evidence="4">The sequence shown here is derived from an EMBL/GenBank/DDBJ whole genome shotgun (WGS) entry which is preliminary data.</text>
</comment>
<dbReference type="SUPFAM" id="SSF52540">
    <property type="entry name" value="P-loop containing nucleoside triphosphate hydrolases"/>
    <property type="match status" value="1"/>
</dbReference>
<dbReference type="GO" id="GO:0008146">
    <property type="term" value="F:sulfotransferase activity"/>
    <property type="evidence" value="ECO:0007669"/>
    <property type="project" value="InterPro"/>
</dbReference>
<evidence type="ECO:0000256" key="1">
    <source>
        <dbReference type="ARBA" id="ARBA00005771"/>
    </source>
</evidence>
<dbReference type="AlphaFoldDB" id="A0A560AKZ4"/>
<organism evidence="4 5">
    <name type="scientific">Azospirillum brasilense</name>
    <dbReference type="NCBI Taxonomy" id="192"/>
    <lineage>
        <taxon>Bacteria</taxon>
        <taxon>Pseudomonadati</taxon>
        <taxon>Pseudomonadota</taxon>
        <taxon>Alphaproteobacteria</taxon>
        <taxon>Rhodospirillales</taxon>
        <taxon>Azospirillaceae</taxon>
        <taxon>Azospirillum</taxon>
    </lineage>
</organism>
<dbReference type="InterPro" id="IPR027417">
    <property type="entry name" value="P-loop_NTPase"/>
</dbReference>
<proteinExistence type="inferred from homology"/>